<sequence>MTLPESVTATARQRIAAERAEATHRIEFLTARLDDIIAGSHLTTDDDEHDPEGSTIAFDRAQVVGLLDDARRELDELTAAERRLEDGSYGVCEKCGRPIGTERLDALPAARRCIDCA</sequence>
<dbReference type="EMBL" id="VIGH01000001">
    <property type="protein sequence ID" value="TQF74752.1"/>
    <property type="molecule type" value="Genomic_DNA"/>
</dbReference>
<evidence type="ECO:0000259" key="6">
    <source>
        <dbReference type="Pfam" id="PF01258"/>
    </source>
</evidence>
<dbReference type="PANTHER" id="PTHR33823:SF4">
    <property type="entry name" value="GENERAL STRESS PROTEIN 16O"/>
    <property type="match status" value="1"/>
</dbReference>
<dbReference type="Gene3D" id="1.20.120.910">
    <property type="entry name" value="DksA, coiled-coil domain"/>
    <property type="match status" value="1"/>
</dbReference>
<dbReference type="GO" id="GO:0008270">
    <property type="term" value="F:zinc ion binding"/>
    <property type="evidence" value="ECO:0007669"/>
    <property type="project" value="UniProtKB-KW"/>
</dbReference>
<feature type="coiled-coil region" evidence="5">
    <location>
        <begin position="60"/>
        <end position="87"/>
    </location>
</feature>
<dbReference type="Pfam" id="PF01258">
    <property type="entry name" value="zf-dskA_traR"/>
    <property type="match status" value="1"/>
</dbReference>
<keyword evidence="2" id="KW-0863">Zinc-finger</keyword>
<evidence type="ECO:0000256" key="2">
    <source>
        <dbReference type="ARBA" id="ARBA00022771"/>
    </source>
</evidence>
<evidence type="ECO:0000256" key="1">
    <source>
        <dbReference type="ARBA" id="ARBA00022723"/>
    </source>
</evidence>
<evidence type="ECO:0000256" key="3">
    <source>
        <dbReference type="ARBA" id="ARBA00022833"/>
    </source>
</evidence>
<dbReference type="AlphaFoldDB" id="A0A541BQY0"/>
<keyword evidence="8" id="KW-1185">Reference proteome</keyword>
<evidence type="ECO:0000256" key="5">
    <source>
        <dbReference type="SAM" id="Coils"/>
    </source>
</evidence>
<proteinExistence type="predicted"/>
<dbReference type="OrthoDB" id="1121111at2"/>
<dbReference type="PANTHER" id="PTHR33823">
    <property type="entry name" value="RNA POLYMERASE-BINDING TRANSCRIPTION FACTOR DKSA-RELATED"/>
    <property type="match status" value="1"/>
</dbReference>
<gene>
    <name evidence="7" type="ORF">FK531_01260</name>
</gene>
<evidence type="ECO:0000313" key="7">
    <source>
        <dbReference type="EMBL" id="TQF74752.1"/>
    </source>
</evidence>
<feature type="domain" description="Zinc finger DksA/TraR C4-type" evidence="6">
    <location>
        <begin position="87"/>
        <end position="117"/>
    </location>
</feature>
<reference evidence="7 8" key="1">
    <citation type="submission" date="2019-06" db="EMBL/GenBank/DDBJ databases">
        <title>Rhodococcus spaelei sp. nov., isolated from a cave.</title>
        <authorList>
            <person name="Lee S.D."/>
        </authorList>
    </citation>
    <scope>NUCLEOTIDE SEQUENCE [LARGE SCALE GENOMIC DNA]</scope>
    <source>
        <strain evidence="7 8">C9-5</strain>
    </source>
</reference>
<protein>
    <submittedName>
        <fullName evidence="7">Dksa/trar family transcriptional regulator</fullName>
    </submittedName>
</protein>
<name>A0A541BQY0_9NOCA</name>
<feature type="zinc finger region" description="dksA C4-type" evidence="4">
    <location>
        <begin position="92"/>
        <end position="116"/>
    </location>
</feature>
<dbReference type="InterPro" id="IPR020458">
    <property type="entry name" value="Znf_DskA_TraR_CS"/>
</dbReference>
<dbReference type="InterPro" id="IPR000962">
    <property type="entry name" value="Znf_DskA_TraR"/>
</dbReference>
<dbReference type="PROSITE" id="PS51128">
    <property type="entry name" value="ZF_DKSA_2"/>
    <property type="match status" value="1"/>
</dbReference>
<evidence type="ECO:0000313" key="8">
    <source>
        <dbReference type="Proteomes" id="UP000316256"/>
    </source>
</evidence>
<dbReference type="Proteomes" id="UP000316256">
    <property type="component" value="Unassembled WGS sequence"/>
</dbReference>
<dbReference type="PROSITE" id="PS01102">
    <property type="entry name" value="ZF_DKSA_1"/>
    <property type="match status" value="1"/>
</dbReference>
<keyword evidence="5" id="KW-0175">Coiled coil</keyword>
<accession>A0A541BQY0</accession>
<dbReference type="RefSeq" id="WP_142094836.1">
    <property type="nucleotide sequence ID" value="NZ_VIGH01000001.1"/>
</dbReference>
<comment type="caution">
    <text evidence="7">The sequence shown here is derived from an EMBL/GenBank/DDBJ whole genome shotgun (WGS) entry which is preliminary data.</text>
</comment>
<evidence type="ECO:0000256" key="4">
    <source>
        <dbReference type="PROSITE-ProRule" id="PRU00510"/>
    </source>
</evidence>
<keyword evidence="3" id="KW-0862">Zinc</keyword>
<dbReference type="SUPFAM" id="SSF57716">
    <property type="entry name" value="Glucocorticoid receptor-like (DNA-binding domain)"/>
    <property type="match status" value="1"/>
</dbReference>
<organism evidence="7 8">
    <name type="scientific">Rhodococcus spelaei</name>
    <dbReference type="NCBI Taxonomy" id="2546320"/>
    <lineage>
        <taxon>Bacteria</taxon>
        <taxon>Bacillati</taxon>
        <taxon>Actinomycetota</taxon>
        <taxon>Actinomycetes</taxon>
        <taxon>Mycobacteriales</taxon>
        <taxon>Nocardiaceae</taxon>
        <taxon>Rhodococcus</taxon>
    </lineage>
</organism>
<keyword evidence="1" id="KW-0479">Metal-binding</keyword>